<dbReference type="EMBL" id="RCHU02000008">
    <property type="protein sequence ID" value="KAL3581520.1"/>
    <property type="molecule type" value="Genomic_DNA"/>
</dbReference>
<accession>A0ACC4BT11</accession>
<sequence>MPRNKNVKLAYKYFGPFKILKKIGEVAYQLYLPKEARIHNTFHVSLLKKWVGKGIIPEPKLPIPETKQNPQPEPAEILNRRSQLSRRKTKEEVLLRWEGQPKEDAVWVEEAWLKDSYPHLEGKVF</sequence>
<organism evidence="1 2">
    <name type="scientific">Populus alba</name>
    <name type="common">White poplar</name>
    <dbReference type="NCBI Taxonomy" id="43335"/>
    <lineage>
        <taxon>Eukaryota</taxon>
        <taxon>Viridiplantae</taxon>
        <taxon>Streptophyta</taxon>
        <taxon>Embryophyta</taxon>
        <taxon>Tracheophyta</taxon>
        <taxon>Spermatophyta</taxon>
        <taxon>Magnoliopsida</taxon>
        <taxon>eudicotyledons</taxon>
        <taxon>Gunneridae</taxon>
        <taxon>Pentapetalae</taxon>
        <taxon>rosids</taxon>
        <taxon>fabids</taxon>
        <taxon>Malpighiales</taxon>
        <taxon>Salicaceae</taxon>
        <taxon>Saliceae</taxon>
        <taxon>Populus</taxon>
    </lineage>
</organism>
<dbReference type="Proteomes" id="UP000309997">
    <property type="component" value="Unassembled WGS sequence"/>
</dbReference>
<proteinExistence type="predicted"/>
<evidence type="ECO:0000313" key="2">
    <source>
        <dbReference type="Proteomes" id="UP000309997"/>
    </source>
</evidence>
<comment type="caution">
    <text evidence="1">The sequence shown here is derived from an EMBL/GenBank/DDBJ whole genome shotgun (WGS) entry which is preliminary data.</text>
</comment>
<name>A0ACC4BT11_POPAL</name>
<reference evidence="1 2" key="1">
    <citation type="journal article" date="2024" name="Plant Biotechnol. J.">
        <title>Genome and CRISPR/Cas9 system of a widespread forest tree (Populus alba) in the world.</title>
        <authorList>
            <person name="Liu Y.J."/>
            <person name="Jiang P.F."/>
            <person name="Han X.M."/>
            <person name="Li X.Y."/>
            <person name="Wang H.M."/>
            <person name="Wang Y.J."/>
            <person name="Wang X.X."/>
            <person name="Zeng Q.Y."/>
        </authorList>
    </citation>
    <scope>NUCLEOTIDE SEQUENCE [LARGE SCALE GENOMIC DNA]</scope>
    <source>
        <strain evidence="2">cv. PAL-ZL1</strain>
    </source>
</reference>
<protein>
    <submittedName>
        <fullName evidence="1">Uncharacterized protein</fullName>
    </submittedName>
</protein>
<gene>
    <name evidence="1" type="ORF">D5086_015852</name>
</gene>
<evidence type="ECO:0000313" key="1">
    <source>
        <dbReference type="EMBL" id="KAL3581520.1"/>
    </source>
</evidence>
<keyword evidence="2" id="KW-1185">Reference proteome</keyword>